<feature type="compositionally biased region" description="Basic and acidic residues" evidence="1">
    <location>
        <begin position="17"/>
        <end position="29"/>
    </location>
</feature>
<comment type="caution">
    <text evidence="2">The sequence shown here is derived from an EMBL/GenBank/DDBJ whole genome shotgun (WGS) entry which is preliminary data.</text>
</comment>
<protein>
    <submittedName>
        <fullName evidence="2">Uncharacterized protein</fullName>
    </submittedName>
</protein>
<dbReference type="EMBL" id="JBHSMI010000067">
    <property type="protein sequence ID" value="MFC5407257.1"/>
    <property type="molecule type" value="Genomic_DNA"/>
</dbReference>
<dbReference type="Proteomes" id="UP001596113">
    <property type="component" value="Unassembled WGS sequence"/>
</dbReference>
<gene>
    <name evidence="2" type="ORF">ACFPOF_31395</name>
</gene>
<feature type="region of interest" description="Disordered" evidence="1">
    <location>
        <begin position="1"/>
        <end position="48"/>
    </location>
</feature>
<name>A0ABW0I7M0_9BACL</name>
<evidence type="ECO:0000313" key="3">
    <source>
        <dbReference type="Proteomes" id="UP001596113"/>
    </source>
</evidence>
<accession>A0ABW0I7M0</accession>
<evidence type="ECO:0000313" key="2">
    <source>
        <dbReference type="EMBL" id="MFC5407257.1"/>
    </source>
</evidence>
<reference evidence="3" key="1">
    <citation type="journal article" date="2019" name="Int. J. Syst. Evol. Microbiol.">
        <title>The Global Catalogue of Microorganisms (GCM) 10K type strain sequencing project: providing services to taxonomists for standard genome sequencing and annotation.</title>
        <authorList>
            <consortium name="The Broad Institute Genomics Platform"/>
            <consortium name="The Broad Institute Genome Sequencing Center for Infectious Disease"/>
            <person name="Wu L."/>
            <person name="Ma J."/>
        </authorList>
    </citation>
    <scope>NUCLEOTIDE SEQUENCE [LARGE SCALE GENOMIC DNA]</scope>
    <source>
        <strain evidence="3">CGMCC 1.18575</strain>
    </source>
</reference>
<keyword evidence="3" id="KW-1185">Reference proteome</keyword>
<evidence type="ECO:0000256" key="1">
    <source>
        <dbReference type="SAM" id="MobiDB-lite"/>
    </source>
</evidence>
<dbReference type="RefSeq" id="WP_378139759.1">
    <property type="nucleotide sequence ID" value="NZ_JBHSMI010000067.1"/>
</dbReference>
<organism evidence="2 3">
    <name type="scientific">Cohnella soli</name>
    <dbReference type="NCBI Taxonomy" id="425005"/>
    <lineage>
        <taxon>Bacteria</taxon>
        <taxon>Bacillati</taxon>
        <taxon>Bacillota</taxon>
        <taxon>Bacilli</taxon>
        <taxon>Bacillales</taxon>
        <taxon>Paenibacillaceae</taxon>
        <taxon>Cohnella</taxon>
    </lineage>
</organism>
<proteinExistence type="predicted"/>
<sequence length="48" mass="5177">MSNGTHPSDKQLQARKAQSEADRKGEGRARARKLQSEADSAAVTKHGD</sequence>